<dbReference type="STRING" id="880071.Fleli_1353"/>
<evidence type="ECO:0000256" key="1">
    <source>
        <dbReference type="ARBA" id="ARBA00022490"/>
    </source>
</evidence>
<accession>I4AIK0</accession>
<dbReference type="GO" id="GO:0006412">
    <property type="term" value="P:translation"/>
    <property type="evidence" value="ECO:0007669"/>
    <property type="project" value="TreeGrafter"/>
</dbReference>
<dbReference type="GO" id="GO:0005829">
    <property type="term" value="C:cytosol"/>
    <property type="evidence" value="ECO:0007669"/>
    <property type="project" value="TreeGrafter"/>
</dbReference>
<dbReference type="OrthoDB" id="9789702at2"/>
<keyword evidence="1 3" id="KW-0963">Cytoplasm</keyword>
<dbReference type="PANTHER" id="PTHR33867:SF1">
    <property type="entry name" value="RIBOSOME MATURATION FACTOR RIMP"/>
    <property type="match status" value="1"/>
</dbReference>
<dbReference type="EMBL" id="CP003345">
    <property type="protein sequence ID" value="AFM03785.1"/>
    <property type="molecule type" value="Genomic_DNA"/>
</dbReference>
<evidence type="ECO:0000313" key="6">
    <source>
        <dbReference type="Proteomes" id="UP000006054"/>
    </source>
</evidence>
<dbReference type="KEGG" id="fli:Fleli_1353"/>
<dbReference type="AlphaFoldDB" id="I4AIK0"/>
<evidence type="ECO:0000259" key="4">
    <source>
        <dbReference type="Pfam" id="PF02576"/>
    </source>
</evidence>
<evidence type="ECO:0000256" key="3">
    <source>
        <dbReference type="HAMAP-Rule" id="MF_01077"/>
    </source>
</evidence>
<protein>
    <recommendedName>
        <fullName evidence="3">Ribosome maturation factor RimP</fullName>
    </recommendedName>
</protein>
<dbReference type="HAMAP" id="MF_01077">
    <property type="entry name" value="RimP"/>
    <property type="match status" value="1"/>
</dbReference>
<dbReference type="Gene3D" id="3.30.300.70">
    <property type="entry name" value="RimP-like superfamily, N-terminal"/>
    <property type="match status" value="1"/>
</dbReference>
<dbReference type="GO" id="GO:0000028">
    <property type="term" value="P:ribosomal small subunit assembly"/>
    <property type="evidence" value="ECO:0007669"/>
    <property type="project" value="TreeGrafter"/>
</dbReference>
<evidence type="ECO:0000313" key="5">
    <source>
        <dbReference type="EMBL" id="AFM03785.1"/>
    </source>
</evidence>
<keyword evidence="2 3" id="KW-0690">Ribosome biogenesis</keyword>
<organism evidence="5 6">
    <name type="scientific">Bernardetia litoralis (strain ATCC 23117 / DSM 6794 / NBRC 15988 / NCIMB 1366 / Fx l1 / Sio-4)</name>
    <name type="common">Flexibacter litoralis</name>
    <dbReference type="NCBI Taxonomy" id="880071"/>
    <lineage>
        <taxon>Bacteria</taxon>
        <taxon>Pseudomonadati</taxon>
        <taxon>Bacteroidota</taxon>
        <taxon>Cytophagia</taxon>
        <taxon>Cytophagales</taxon>
        <taxon>Bernardetiaceae</taxon>
        <taxon>Bernardetia</taxon>
    </lineage>
</organism>
<dbReference type="InterPro" id="IPR035956">
    <property type="entry name" value="RimP_N_sf"/>
</dbReference>
<evidence type="ECO:0000256" key="2">
    <source>
        <dbReference type="ARBA" id="ARBA00022517"/>
    </source>
</evidence>
<comment type="function">
    <text evidence="3">Required for maturation of 30S ribosomal subunits.</text>
</comment>
<dbReference type="PANTHER" id="PTHR33867">
    <property type="entry name" value="RIBOSOME MATURATION FACTOR RIMP"/>
    <property type="match status" value="1"/>
</dbReference>
<name>I4AIK0_BERLS</name>
<dbReference type="SUPFAM" id="SSF75420">
    <property type="entry name" value="YhbC-like, N-terminal domain"/>
    <property type="match status" value="1"/>
</dbReference>
<dbReference type="Pfam" id="PF02576">
    <property type="entry name" value="RimP_N"/>
    <property type="match status" value="1"/>
</dbReference>
<dbReference type="RefSeq" id="WP_014797242.1">
    <property type="nucleotide sequence ID" value="NC_018018.1"/>
</dbReference>
<gene>
    <name evidence="3" type="primary">rimP</name>
    <name evidence="5" type="ordered locus">Fleli_1353</name>
</gene>
<comment type="subcellular location">
    <subcellularLocation>
        <location evidence="3">Cytoplasm</location>
    </subcellularLocation>
</comment>
<dbReference type="HOGENOM" id="CLU_070525_3_1_10"/>
<proteinExistence type="inferred from homology"/>
<dbReference type="InterPro" id="IPR003728">
    <property type="entry name" value="Ribosome_maturation_RimP"/>
</dbReference>
<comment type="similarity">
    <text evidence="3">Belongs to the RimP family.</text>
</comment>
<dbReference type="Proteomes" id="UP000006054">
    <property type="component" value="Chromosome"/>
</dbReference>
<dbReference type="InterPro" id="IPR028989">
    <property type="entry name" value="RimP_N"/>
</dbReference>
<reference evidence="6" key="1">
    <citation type="submission" date="2012-06" db="EMBL/GenBank/DDBJ databases">
        <title>The complete genome of Flexibacter litoralis DSM 6794.</title>
        <authorList>
            <person name="Lucas S."/>
            <person name="Copeland A."/>
            <person name="Lapidus A."/>
            <person name="Glavina del Rio T."/>
            <person name="Dalin E."/>
            <person name="Tice H."/>
            <person name="Bruce D."/>
            <person name="Goodwin L."/>
            <person name="Pitluck S."/>
            <person name="Peters L."/>
            <person name="Ovchinnikova G."/>
            <person name="Lu M."/>
            <person name="Kyrpides N."/>
            <person name="Mavromatis K."/>
            <person name="Ivanova N."/>
            <person name="Brettin T."/>
            <person name="Detter J.C."/>
            <person name="Han C."/>
            <person name="Larimer F."/>
            <person name="Land M."/>
            <person name="Hauser L."/>
            <person name="Markowitz V."/>
            <person name="Cheng J.-F."/>
            <person name="Hugenholtz P."/>
            <person name="Woyke T."/>
            <person name="Wu D."/>
            <person name="Spring S."/>
            <person name="Lang E."/>
            <person name="Kopitz M."/>
            <person name="Brambilla E."/>
            <person name="Klenk H.-P."/>
            <person name="Eisen J.A."/>
        </authorList>
    </citation>
    <scope>NUCLEOTIDE SEQUENCE [LARGE SCALE GENOMIC DNA]</scope>
    <source>
        <strain evidence="6">ATCC 23117 / DSM 6794 / NBRC 15988 / NCIMB 1366 / Sio-4</strain>
    </source>
</reference>
<keyword evidence="6" id="KW-1185">Reference proteome</keyword>
<dbReference type="eggNOG" id="COG0779">
    <property type="taxonomic scope" value="Bacteria"/>
</dbReference>
<feature type="domain" description="Ribosome maturation factor RimP N-terminal" evidence="4">
    <location>
        <begin position="43"/>
        <end position="112"/>
    </location>
</feature>
<sequence length="198" mass="22301">MSDSKTAQINSIKEKISDFIQKATSPQATEEGNELFDYALSTQIFLLEIQISKTRTPKVIIIIDGDNGVGIADCASVSRKVGAYFEEDDLFGKDEKGEDKPYNLEVTSPGVDYGLHTFRQYPQHVGRTLEFELKDKTKKVGKLQAIEENEEGQPMFQITEEYEVAEGKKAKLKTKYKPATINFVDVKVAHVQISFKKK</sequence>